<feature type="domain" description="Amino acid transporter transmembrane" evidence="8">
    <location>
        <begin position="3"/>
        <end position="409"/>
    </location>
</feature>
<evidence type="ECO:0000259" key="8">
    <source>
        <dbReference type="Pfam" id="PF01490"/>
    </source>
</evidence>
<evidence type="ECO:0000256" key="2">
    <source>
        <dbReference type="ARBA" id="ARBA00022448"/>
    </source>
</evidence>
<keyword evidence="4" id="KW-0029">Amino-acid transport</keyword>
<feature type="transmembrane region" description="Helical" evidence="7">
    <location>
        <begin position="287"/>
        <end position="306"/>
    </location>
</feature>
<dbReference type="KEGG" id="fcy:FRACYDRAFT_223540"/>
<sequence length="414" mass="44523">MSNILMGVGMLCLPFAFAKSGFLGGVFAIVTFATICRMTSILIGRELNGDPRPLSYFADSPSNTHLSSGSDPSIRMRKTIRSFPDIAREAFGNTGAIVLGIVLYFELFSCLAIFIVSIGDHMHELIPSVSVQIHMIGFTVVSTLPVIVFRTAGLLSYLSLLGTISTICVVLAVVFSFLVEGDITVELASETDLDTLQDPNPHHQIWSAGGLNSAFALVAFCFSGHAIVPSIYNSMKNPSEFERVVDVSFMIVVASCLAIGISGYSMFGDFVLDQITLSLKQYSSAVFAMEILTWLMILTAFSKLALTMFPLAMGFEEIVAPYLSSDLAMFMVGAGIKIVLLFGALAVAIFVPSFSALCSMVGMVCTMTVSVIFPAAAYLKLFWPKLSLIERILYGMVVVVGIVMAVVGTALELS</sequence>
<reference evidence="9 10" key="1">
    <citation type="submission" date="2016-09" db="EMBL/GenBank/DDBJ databases">
        <title>Extensive genetic diversity and differential bi-allelic expression allows diatom success in the polar Southern Ocean.</title>
        <authorList>
            <consortium name="DOE Joint Genome Institute"/>
            <person name="Mock T."/>
            <person name="Otillar R.P."/>
            <person name="Strauss J."/>
            <person name="Dupont C."/>
            <person name="Frickenhaus S."/>
            <person name="Maumus F."/>
            <person name="Mcmullan M."/>
            <person name="Sanges R."/>
            <person name="Schmutz J."/>
            <person name="Toseland A."/>
            <person name="Valas R."/>
            <person name="Veluchamy A."/>
            <person name="Ward B.J."/>
            <person name="Allen A."/>
            <person name="Barry K."/>
            <person name="Falciatore A."/>
            <person name="Ferrante M."/>
            <person name="Fortunato A.E."/>
            <person name="Gloeckner G."/>
            <person name="Gruber A."/>
            <person name="Hipkin R."/>
            <person name="Janech M."/>
            <person name="Kroth P."/>
            <person name="Leese F."/>
            <person name="Lindquist E."/>
            <person name="Lyon B.R."/>
            <person name="Martin J."/>
            <person name="Mayer C."/>
            <person name="Parker M."/>
            <person name="Quesneville H."/>
            <person name="Raymond J."/>
            <person name="Uhlig C."/>
            <person name="Valentin K.U."/>
            <person name="Worden A.Z."/>
            <person name="Armbrust E.V."/>
            <person name="Bowler C."/>
            <person name="Green B."/>
            <person name="Moulton V."/>
            <person name="Van Oosterhout C."/>
            <person name="Grigoriev I."/>
        </authorList>
    </citation>
    <scope>NUCLEOTIDE SEQUENCE [LARGE SCALE GENOMIC DNA]</scope>
    <source>
        <strain evidence="9 10">CCMP1102</strain>
    </source>
</reference>
<feature type="transmembrane region" description="Helical" evidence="7">
    <location>
        <begin position="96"/>
        <end position="119"/>
    </location>
</feature>
<gene>
    <name evidence="9" type="ORF">FRACYDRAFT_223540</name>
</gene>
<dbReference type="Pfam" id="PF01490">
    <property type="entry name" value="Aa_trans"/>
    <property type="match status" value="1"/>
</dbReference>
<evidence type="ECO:0000313" key="10">
    <source>
        <dbReference type="Proteomes" id="UP000095751"/>
    </source>
</evidence>
<dbReference type="EMBL" id="KV784353">
    <property type="protein sequence ID" value="OEU22628.1"/>
    <property type="molecule type" value="Genomic_DNA"/>
</dbReference>
<keyword evidence="5 7" id="KW-1133">Transmembrane helix</keyword>
<dbReference type="OrthoDB" id="655540at2759"/>
<accession>A0A1E7FWV1</accession>
<keyword evidence="10" id="KW-1185">Reference proteome</keyword>
<evidence type="ECO:0000256" key="3">
    <source>
        <dbReference type="ARBA" id="ARBA00022692"/>
    </source>
</evidence>
<evidence type="ECO:0000256" key="1">
    <source>
        <dbReference type="ARBA" id="ARBA00004141"/>
    </source>
</evidence>
<dbReference type="GO" id="GO:0015179">
    <property type="term" value="F:L-amino acid transmembrane transporter activity"/>
    <property type="evidence" value="ECO:0007669"/>
    <property type="project" value="TreeGrafter"/>
</dbReference>
<dbReference type="Proteomes" id="UP000095751">
    <property type="component" value="Unassembled WGS sequence"/>
</dbReference>
<protein>
    <submittedName>
        <fullName evidence="9">Aa_trans-domain-containing protein</fullName>
    </submittedName>
</protein>
<dbReference type="GO" id="GO:0005774">
    <property type="term" value="C:vacuolar membrane"/>
    <property type="evidence" value="ECO:0007669"/>
    <property type="project" value="TreeGrafter"/>
</dbReference>
<keyword evidence="6 7" id="KW-0472">Membrane</keyword>
<keyword evidence="2" id="KW-0813">Transport</keyword>
<feature type="transmembrane region" description="Helical" evidence="7">
    <location>
        <begin position="327"/>
        <end position="348"/>
    </location>
</feature>
<evidence type="ECO:0000256" key="7">
    <source>
        <dbReference type="SAM" id="Phobius"/>
    </source>
</evidence>
<dbReference type="PANTHER" id="PTHR22950">
    <property type="entry name" value="AMINO ACID TRANSPORTER"/>
    <property type="match status" value="1"/>
</dbReference>
<comment type="subcellular location">
    <subcellularLocation>
        <location evidence="1">Membrane</location>
        <topology evidence="1">Multi-pass membrane protein</topology>
    </subcellularLocation>
</comment>
<evidence type="ECO:0000256" key="4">
    <source>
        <dbReference type="ARBA" id="ARBA00022970"/>
    </source>
</evidence>
<dbReference type="AlphaFoldDB" id="A0A1E7FWV1"/>
<dbReference type="InParanoid" id="A0A1E7FWV1"/>
<dbReference type="PANTHER" id="PTHR22950:SF692">
    <property type="entry name" value="TRANSMEMBRANE AMINO ACID TRANSPORTER FAMILY PROTEIN"/>
    <property type="match status" value="1"/>
</dbReference>
<organism evidence="9 10">
    <name type="scientific">Fragilariopsis cylindrus CCMP1102</name>
    <dbReference type="NCBI Taxonomy" id="635003"/>
    <lineage>
        <taxon>Eukaryota</taxon>
        <taxon>Sar</taxon>
        <taxon>Stramenopiles</taxon>
        <taxon>Ochrophyta</taxon>
        <taxon>Bacillariophyta</taxon>
        <taxon>Bacillariophyceae</taxon>
        <taxon>Bacillariophycidae</taxon>
        <taxon>Bacillariales</taxon>
        <taxon>Bacillariaceae</taxon>
        <taxon>Fragilariopsis</taxon>
    </lineage>
</organism>
<feature type="transmembrane region" description="Helical" evidence="7">
    <location>
        <begin position="391"/>
        <end position="411"/>
    </location>
</feature>
<feature type="transmembrane region" description="Helical" evidence="7">
    <location>
        <begin position="214"/>
        <end position="232"/>
    </location>
</feature>
<feature type="transmembrane region" description="Helical" evidence="7">
    <location>
        <begin position="244"/>
        <end position="267"/>
    </location>
</feature>
<feature type="transmembrane region" description="Helical" evidence="7">
    <location>
        <begin position="354"/>
        <end position="379"/>
    </location>
</feature>
<feature type="transmembrane region" description="Helical" evidence="7">
    <location>
        <begin position="125"/>
        <end position="147"/>
    </location>
</feature>
<evidence type="ECO:0000256" key="6">
    <source>
        <dbReference type="ARBA" id="ARBA00023136"/>
    </source>
</evidence>
<evidence type="ECO:0000313" key="9">
    <source>
        <dbReference type="EMBL" id="OEU22628.1"/>
    </source>
</evidence>
<feature type="transmembrane region" description="Helical" evidence="7">
    <location>
        <begin position="154"/>
        <end position="179"/>
    </location>
</feature>
<evidence type="ECO:0000256" key="5">
    <source>
        <dbReference type="ARBA" id="ARBA00022989"/>
    </source>
</evidence>
<dbReference type="InterPro" id="IPR013057">
    <property type="entry name" value="AA_transpt_TM"/>
</dbReference>
<name>A0A1E7FWV1_9STRA</name>
<proteinExistence type="predicted"/>
<keyword evidence="3 7" id="KW-0812">Transmembrane</keyword>